<dbReference type="InterPro" id="IPR018247">
    <property type="entry name" value="EF_Hand_1_Ca_BS"/>
</dbReference>
<evidence type="ECO:0000313" key="4">
    <source>
        <dbReference type="Proteomes" id="UP001159427"/>
    </source>
</evidence>
<dbReference type="PANTHER" id="PTHR16267:SF11">
    <property type="entry name" value="STUMPS, ISOFORM E"/>
    <property type="match status" value="1"/>
</dbReference>
<comment type="caution">
    <text evidence="3">The sequence shown here is derived from an EMBL/GenBank/DDBJ whole genome shotgun (WGS) entry which is preliminary data.</text>
</comment>
<feature type="compositionally biased region" description="Low complexity" evidence="1">
    <location>
        <begin position="528"/>
        <end position="550"/>
    </location>
</feature>
<feature type="compositionally biased region" description="Pro residues" evidence="1">
    <location>
        <begin position="635"/>
        <end position="657"/>
    </location>
</feature>
<dbReference type="EMBL" id="CALNXI010000168">
    <property type="protein sequence ID" value="CAH3021081.1"/>
    <property type="molecule type" value="Genomic_DNA"/>
</dbReference>
<evidence type="ECO:0000256" key="1">
    <source>
        <dbReference type="SAM" id="MobiDB-lite"/>
    </source>
</evidence>
<evidence type="ECO:0000259" key="2">
    <source>
        <dbReference type="PROSITE" id="PS51376"/>
    </source>
</evidence>
<name>A0ABN8LZ11_9CNID</name>
<proteinExistence type="predicted"/>
<feature type="compositionally biased region" description="Basic and acidic residues" evidence="1">
    <location>
        <begin position="517"/>
        <end position="527"/>
    </location>
</feature>
<dbReference type="Proteomes" id="UP001159427">
    <property type="component" value="Unassembled WGS sequence"/>
</dbReference>
<dbReference type="InterPro" id="IPR052446">
    <property type="entry name" value="B-cell_PI3K-Signaling_Adptrs"/>
</dbReference>
<organism evidence="3 4">
    <name type="scientific">Porites evermanni</name>
    <dbReference type="NCBI Taxonomy" id="104178"/>
    <lineage>
        <taxon>Eukaryota</taxon>
        <taxon>Metazoa</taxon>
        <taxon>Cnidaria</taxon>
        <taxon>Anthozoa</taxon>
        <taxon>Hexacorallia</taxon>
        <taxon>Scleractinia</taxon>
        <taxon>Fungiina</taxon>
        <taxon>Poritidae</taxon>
        <taxon>Porites</taxon>
    </lineage>
</organism>
<feature type="region of interest" description="Disordered" evidence="1">
    <location>
        <begin position="514"/>
        <end position="706"/>
    </location>
</feature>
<sequence>MHSHGPRNEGHYSDALAIKAIVPEKVQHDGGEQIAIIFNHRLNMDRKAKDQYVVDFVGTAGVVKVQATLANSSTLMLQTPVFKEPSVITAYVYQGIHRRLIGQHKIEFLSRSDTFYRLLYKSLDPVIFMCETLGIVSGDIHELDNALAETFSANAPQGFDFLGIHREGADQSSAEFPTLLHFACKFGLSKLVEVILRYPGAYEACSLKNYQGHRPYNIAEDNGYDQLANELRAFHDQKDPDASYIDMEPNNKDGDVYVKVQKEDGSYYYVLRKEADNELYVDLDDKPEHEEYYVKMQKEGGGYYYVPMKPGAGPKKIDHVVDKAYSNVEGHGEHYQEDIYENLNQTDPSPESQEIYEDMDGEGNVGSEELYMDMEHSEKSTTISGGVQHGADEELYMDMANEGEEATEELYTDMEGAGESPSELYISMEQEQKPDKYGYVTPRSNQPVTTDAVLFNRSASSAAEVRARQLADAERKSRSLPGGVSQVDILEQAIRQSVISGKISDKEASQFLQKLEISPRRLEERRGSTGSKASISTASSSGSSSSGVSSGHEDEPPTPPRPDYHQRDKTTGSSDSSSRRQRHKTAPVETKDLPGMLSASGSRLPPPVQRRSSSPGGVSYNTQLKEPSSERQRPPEPIPESTPPKVAPRPSPRPPLSAPSDATRSPAPIPPSERVRQAGVPVLPMPTAKGTTPPQPPRRPPRSPRN</sequence>
<keyword evidence="4" id="KW-1185">Reference proteome</keyword>
<dbReference type="PANTHER" id="PTHR16267">
    <property type="entry name" value="BANK1/PIK3AP1 FAMILY MEMBER"/>
    <property type="match status" value="1"/>
</dbReference>
<dbReference type="PROSITE" id="PS00018">
    <property type="entry name" value="EF_HAND_1"/>
    <property type="match status" value="1"/>
</dbReference>
<dbReference type="Pfam" id="PF14545">
    <property type="entry name" value="DBB"/>
    <property type="match status" value="1"/>
</dbReference>
<evidence type="ECO:0000313" key="3">
    <source>
        <dbReference type="EMBL" id="CAH3021081.1"/>
    </source>
</evidence>
<reference evidence="3 4" key="1">
    <citation type="submission" date="2022-05" db="EMBL/GenBank/DDBJ databases">
        <authorList>
            <consortium name="Genoscope - CEA"/>
            <person name="William W."/>
        </authorList>
    </citation>
    <scope>NUCLEOTIDE SEQUENCE [LARGE SCALE GENOMIC DNA]</scope>
</reference>
<gene>
    <name evidence="3" type="ORF">PEVE_00009744</name>
</gene>
<feature type="domain" description="DBB" evidence="2">
    <location>
        <begin position="21"/>
        <end position="162"/>
    </location>
</feature>
<accession>A0ABN8LZ11</accession>
<dbReference type="PROSITE" id="PS51376">
    <property type="entry name" value="DBB"/>
    <property type="match status" value="1"/>
</dbReference>
<protein>
    <recommendedName>
        <fullName evidence="2">DBB domain-containing protein</fullName>
    </recommendedName>
</protein>
<dbReference type="InterPro" id="IPR017893">
    <property type="entry name" value="DBB_domain"/>
</dbReference>
<feature type="compositionally biased region" description="Polar residues" evidence="1">
    <location>
        <begin position="610"/>
        <end position="625"/>
    </location>
</feature>
<dbReference type="SMART" id="SM01282">
    <property type="entry name" value="DBB"/>
    <property type="match status" value="1"/>
</dbReference>